<reference evidence="1 2" key="1">
    <citation type="submission" date="2017-03" db="EMBL/GenBank/DDBJ databases">
        <title>Genome of the blue death feigning beetle - Asbolus verrucosus.</title>
        <authorList>
            <person name="Rider S.D."/>
        </authorList>
    </citation>
    <scope>NUCLEOTIDE SEQUENCE [LARGE SCALE GENOMIC DNA]</scope>
    <source>
        <strain evidence="1">Butters</strain>
        <tissue evidence="1">Head and leg muscle</tissue>
    </source>
</reference>
<keyword evidence="2" id="KW-1185">Reference proteome</keyword>
<comment type="caution">
    <text evidence="1">The sequence shown here is derived from an EMBL/GenBank/DDBJ whole genome shotgun (WGS) entry which is preliminary data.</text>
</comment>
<gene>
    <name evidence="1" type="ORF">BDFB_011604</name>
</gene>
<name>A0A482VTW8_ASBVE</name>
<dbReference type="Proteomes" id="UP000292052">
    <property type="component" value="Unassembled WGS sequence"/>
</dbReference>
<sequence>MTQYNNVVMHIGVRCKKLNEKLSDLSSSLTAYKRMKKILARNIVVHNIDPKFFSKNYERLYDLTALVNDVFGVQICFGLIMASSCSSTVQNMKQATITGFELLLHLPLGSSNQEAINIEEDLILLETIVTNKLDNFSAAGFFAVDFPTIFA</sequence>
<protein>
    <submittedName>
        <fullName evidence="1">Uncharacterized protein</fullName>
    </submittedName>
</protein>
<evidence type="ECO:0000313" key="1">
    <source>
        <dbReference type="EMBL" id="RZC36254.1"/>
    </source>
</evidence>
<dbReference type="OrthoDB" id="6764302at2759"/>
<evidence type="ECO:0000313" key="2">
    <source>
        <dbReference type="Proteomes" id="UP000292052"/>
    </source>
</evidence>
<proteinExistence type="predicted"/>
<organism evidence="1 2">
    <name type="scientific">Asbolus verrucosus</name>
    <name type="common">Desert ironclad beetle</name>
    <dbReference type="NCBI Taxonomy" id="1661398"/>
    <lineage>
        <taxon>Eukaryota</taxon>
        <taxon>Metazoa</taxon>
        <taxon>Ecdysozoa</taxon>
        <taxon>Arthropoda</taxon>
        <taxon>Hexapoda</taxon>
        <taxon>Insecta</taxon>
        <taxon>Pterygota</taxon>
        <taxon>Neoptera</taxon>
        <taxon>Endopterygota</taxon>
        <taxon>Coleoptera</taxon>
        <taxon>Polyphaga</taxon>
        <taxon>Cucujiformia</taxon>
        <taxon>Tenebrionidae</taxon>
        <taxon>Pimeliinae</taxon>
        <taxon>Asbolus</taxon>
    </lineage>
</organism>
<dbReference type="AlphaFoldDB" id="A0A482VTW8"/>
<dbReference type="EMBL" id="QDEB01063769">
    <property type="protein sequence ID" value="RZC36254.1"/>
    <property type="molecule type" value="Genomic_DNA"/>
</dbReference>
<accession>A0A482VTW8</accession>
<feature type="non-terminal residue" evidence="1">
    <location>
        <position position="151"/>
    </location>
</feature>